<evidence type="ECO:0000256" key="10">
    <source>
        <dbReference type="SAM" id="MobiDB-lite"/>
    </source>
</evidence>
<dbReference type="HAMAP" id="MF_00236">
    <property type="entry name" value="TatA_E"/>
    <property type="match status" value="1"/>
</dbReference>
<evidence type="ECO:0000256" key="9">
    <source>
        <dbReference type="HAMAP-Rule" id="MF_00236"/>
    </source>
</evidence>
<dbReference type="NCBIfam" id="TIGR01411">
    <property type="entry name" value="tatAE"/>
    <property type="match status" value="1"/>
</dbReference>
<evidence type="ECO:0000256" key="2">
    <source>
        <dbReference type="ARBA" id="ARBA00022448"/>
    </source>
</evidence>
<dbReference type="Pfam" id="PF02416">
    <property type="entry name" value="TatA_B_E"/>
    <property type="match status" value="1"/>
</dbReference>
<dbReference type="AlphaFoldDB" id="A0A2A5CIN4"/>
<keyword evidence="7 9" id="KW-0811">Translocation</keyword>
<evidence type="ECO:0000313" key="12">
    <source>
        <dbReference type="Proteomes" id="UP000228987"/>
    </source>
</evidence>
<keyword evidence="6 9" id="KW-1133">Transmembrane helix</keyword>
<comment type="caution">
    <text evidence="11">The sequence shown here is derived from an EMBL/GenBank/DDBJ whole genome shotgun (WGS) entry which is preliminary data.</text>
</comment>
<dbReference type="PANTHER" id="PTHR42982">
    <property type="entry name" value="SEC-INDEPENDENT PROTEIN TRANSLOCASE PROTEIN TATA"/>
    <property type="match status" value="1"/>
</dbReference>
<comment type="function">
    <text evidence="9">Part of the twin-arginine translocation (Tat) system that transports large folded proteins containing a characteristic twin-arginine motif in their signal peptide across membranes. TatA could form the protein-conducting channel of the Tat system.</text>
</comment>
<keyword evidence="4 9" id="KW-0812">Transmembrane</keyword>
<dbReference type="InterPro" id="IPR003369">
    <property type="entry name" value="TatA/B/E"/>
</dbReference>
<dbReference type="Gene3D" id="1.20.5.3310">
    <property type="match status" value="1"/>
</dbReference>
<keyword evidence="5 9" id="KW-0653">Protein transport</keyword>
<sequence>MGFGGIGIWQLVILLVIILLVFGTKKLKNLGSDLGGAIKGFKSAMDEGDKNKDETEDATQAKISEDDEGDTFDVKAEKVEKVEEENKS</sequence>
<feature type="compositionally biased region" description="Basic and acidic residues" evidence="10">
    <location>
        <begin position="44"/>
        <end position="53"/>
    </location>
</feature>
<evidence type="ECO:0000256" key="7">
    <source>
        <dbReference type="ARBA" id="ARBA00023010"/>
    </source>
</evidence>
<organism evidence="11 12">
    <name type="scientific">SAR86 cluster bacterium</name>
    <dbReference type="NCBI Taxonomy" id="2030880"/>
    <lineage>
        <taxon>Bacteria</taxon>
        <taxon>Pseudomonadati</taxon>
        <taxon>Pseudomonadota</taxon>
        <taxon>Gammaproteobacteria</taxon>
        <taxon>SAR86 cluster</taxon>
    </lineage>
</organism>
<protein>
    <recommendedName>
        <fullName evidence="9">Sec-independent protein translocase protein TatA</fullName>
    </recommendedName>
</protein>
<keyword evidence="8 9" id="KW-0472">Membrane</keyword>
<name>A0A2A5CIN4_9GAMM</name>
<gene>
    <name evidence="9" type="primary">tatA</name>
    <name evidence="11" type="ORF">COA71_02380</name>
</gene>
<proteinExistence type="inferred from homology"/>
<accession>A0A2A5CIN4</accession>
<dbReference type="InterPro" id="IPR006312">
    <property type="entry name" value="TatA/E"/>
</dbReference>
<evidence type="ECO:0000256" key="6">
    <source>
        <dbReference type="ARBA" id="ARBA00022989"/>
    </source>
</evidence>
<evidence type="ECO:0000256" key="8">
    <source>
        <dbReference type="ARBA" id="ARBA00023136"/>
    </source>
</evidence>
<comment type="subcellular location">
    <subcellularLocation>
        <location evidence="1 9">Cell membrane</location>
        <topology evidence="1 9">Single-pass membrane protein</topology>
    </subcellularLocation>
</comment>
<comment type="subunit">
    <text evidence="9">The Tat system comprises two distinct complexes: a TatABC complex, containing multiple copies of TatA, TatB and TatC subunits, and a separate TatA complex, containing only TatA subunits. Substrates initially bind to the TatABC complex, which probably triggers association of the separate TatA complex to form the active translocon.</text>
</comment>
<reference evidence="12" key="1">
    <citation type="submission" date="2017-08" db="EMBL/GenBank/DDBJ databases">
        <title>A dynamic microbial community with high functional redundancy inhabits the cold, oxic subseafloor aquifer.</title>
        <authorList>
            <person name="Tully B.J."/>
            <person name="Wheat C.G."/>
            <person name="Glazer B.T."/>
            <person name="Huber J.A."/>
        </authorList>
    </citation>
    <scope>NUCLEOTIDE SEQUENCE [LARGE SCALE GENOMIC DNA]</scope>
</reference>
<evidence type="ECO:0000313" key="11">
    <source>
        <dbReference type="EMBL" id="PCJ43737.1"/>
    </source>
</evidence>
<evidence type="ECO:0000256" key="3">
    <source>
        <dbReference type="ARBA" id="ARBA00022475"/>
    </source>
</evidence>
<dbReference type="GO" id="GO:0008320">
    <property type="term" value="F:protein transmembrane transporter activity"/>
    <property type="evidence" value="ECO:0007669"/>
    <property type="project" value="UniProtKB-UniRule"/>
</dbReference>
<evidence type="ECO:0000256" key="5">
    <source>
        <dbReference type="ARBA" id="ARBA00022927"/>
    </source>
</evidence>
<dbReference type="GO" id="GO:0033281">
    <property type="term" value="C:TAT protein transport complex"/>
    <property type="evidence" value="ECO:0007669"/>
    <property type="project" value="UniProtKB-UniRule"/>
</dbReference>
<dbReference type="GO" id="GO:0043953">
    <property type="term" value="P:protein transport by the Tat complex"/>
    <property type="evidence" value="ECO:0007669"/>
    <property type="project" value="UniProtKB-UniRule"/>
</dbReference>
<keyword evidence="3 9" id="KW-1003">Cell membrane</keyword>
<feature type="region of interest" description="Disordered" evidence="10">
    <location>
        <begin position="43"/>
        <end position="69"/>
    </location>
</feature>
<feature type="transmembrane region" description="Helical" evidence="9">
    <location>
        <begin position="6"/>
        <end position="24"/>
    </location>
</feature>
<dbReference type="EMBL" id="NVWI01000001">
    <property type="protein sequence ID" value="PCJ43737.1"/>
    <property type="molecule type" value="Genomic_DNA"/>
</dbReference>
<evidence type="ECO:0000256" key="4">
    <source>
        <dbReference type="ARBA" id="ARBA00022692"/>
    </source>
</evidence>
<comment type="similarity">
    <text evidence="9">Belongs to the TatA/E family.</text>
</comment>
<dbReference type="NCBIfam" id="NF002813">
    <property type="entry name" value="PRK02958.1"/>
    <property type="match status" value="1"/>
</dbReference>
<dbReference type="PANTHER" id="PTHR42982:SF1">
    <property type="entry name" value="SEC-INDEPENDENT PROTEIN TRANSLOCASE PROTEIN TATA"/>
    <property type="match status" value="1"/>
</dbReference>
<keyword evidence="2 9" id="KW-0813">Transport</keyword>
<evidence type="ECO:0000256" key="1">
    <source>
        <dbReference type="ARBA" id="ARBA00004162"/>
    </source>
</evidence>
<dbReference type="Proteomes" id="UP000228987">
    <property type="component" value="Unassembled WGS sequence"/>
</dbReference>